<keyword evidence="2" id="KW-0812">Transmembrane</keyword>
<gene>
    <name evidence="3" type="ORF">FOZ60_011919</name>
</gene>
<feature type="transmembrane region" description="Helical" evidence="2">
    <location>
        <begin position="74"/>
        <end position="95"/>
    </location>
</feature>
<dbReference type="EMBL" id="JABANP010000502">
    <property type="protein sequence ID" value="KAF4681599.1"/>
    <property type="molecule type" value="Genomic_DNA"/>
</dbReference>
<feature type="transmembrane region" description="Helical" evidence="2">
    <location>
        <begin position="191"/>
        <end position="213"/>
    </location>
</feature>
<evidence type="ECO:0000256" key="2">
    <source>
        <dbReference type="SAM" id="Phobius"/>
    </source>
</evidence>
<name>A0A7J6NCQ6_PEROL</name>
<dbReference type="SUPFAM" id="SSF52200">
    <property type="entry name" value="Toll/Interleukin receptor TIR domain"/>
    <property type="match status" value="1"/>
</dbReference>
<dbReference type="Gene3D" id="3.40.50.10140">
    <property type="entry name" value="Toll/interleukin-1 receptor homology (TIR) domain"/>
    <property type="match status" value="1"/>
</dbReference>
<dbReference type="InterPro" id="IPR035897">
    <property type="entry name" value="Toll_tir_struct_dom_sf"/>
</dbReference>
<evidence type="ECO:0000313" key="4">
    <source>
        <dbReference type="Proteomes" id="UP000541610"/>
    </source>
</evidence>
<organism evidence="3 4">
    <name type="scientific">Perkinsus olseni</name>
    <name type="common">Perkinsus atlanticus</name>
    <dbReference type="NCBI Taxonomy" id="32597"/>
    <lineage>
        <taxon>Eukaryota</taxon>
        <taxon>Sar</taxon>
        <taxon>Alveolata</taxon>
        <taxon>Perkinsozoa</taxon>
        <taxon>Perkinsea</taxon>
        <taxon>Perkinsida</taxon>
        <taxon>Perkinsidae</taxon>
        <taxon>Perkinsus</taxon>
    </lineage>
</organism>
<comment type="caution">
    <text evidence="3">The sequence shown here is derived from an EMBL/GenBank/DDBJ whole genome shotgun (WGS) entry which is preliminary data.</text>
</comment>
<feature type="region of interest" description="Disordered" evidence="1">
    <location>
        <begin position="466"/>
        <end position="521"/>
    </location>
</feature>
<feature type="region of interest" description="Disordered" evidence="1">
    <location>
        <begin position="423"/>
        <end position="450"/>
    </location>
</feature>
<keyword evidence="2" id="KW-0472">Membrane</keyword>
<accession>A0A7J6NCQ6</accession>
<dbReference type="AlphaFoldDB" id="A0A7J6NCQ6"/>
<sequence length="521" mass="58333">MVFLDKCCIPQKDPVAKLYGISKLAEYLRVSDKLLILWSPDYLDRLWCVYELAVFLRTHDEKDVVLVNLNHIKLCVSLMLLQFFSILTLCLQLYYKSTQNVYIGYLLGMVTSLLIGREAFTCSKEWQKFCSRVKRFNVREAKCTSLADYYTLKQLISDMYGSEAKFAAVVRCLWLGGGEAKRYPTWLFSGASLRIMCAPFIPLIVACAVDYVVSITTEVTFPLVPTYSQSEAQRVPPNTTALLAAVTYPRIHNVVDGSIVSMAGDETWETFTNSESSVSLRWVPGLSSISANERADELAAEGASMREISAETGISFHLEIAGRYQGETGRLSLRKWWPDKKGSLGTSVNDFFYCASHALRRIIVSEKISRQRAGYRGRLHSRRLRLGALPRGTCCPHSQPLHHGIFIWFNFDSYRGGQYARKNPTRAKTAVGARPTHDSDEGSSSSDSRAARLATLASDYNREERGLIPPEFYGDDVTEIDTGARRPAGPIRPQCEGGCGKTSHFGPVRRTGGRSDKSRIE</sequence>
<feature type="transmembrane region" description="Helical" evidence="2">
    <location>
        <begin position="101"/>
        <end position="120"/>
    </location>
</feature>
<keyword evidence="2" id="KW-1133">Transmembrane helix</keyword>
<proteinExistence type="predicted"/>
<evidence type="ECO:0008006" key="5">
    <source>
        <dbReference type="Google" id="ProtNLM"/>
    </source>
</evidence>
<evidence type="ECO:0000256" key="1">
    <source>
        <dbReference type="SAM" id="MobiDB-lite"/>
    </source>
</evidence>
<reference evidence="3 4" key="1">
    <citation type="submission" date="2020-04" db="EMBL/GenBank/DDBJ databases">
        <title>Perkinsus olseni comparative genomics.</title>
        <authorList>
            <person name="Bogema D.R."/>
        </authorList>
    </citation>
    <scope>NUCLEOTIDE SEQUENCE [LARGE SCALE GENOMIC DNA]</scope>
    <source>
        <strain evidence="3">00978-12</strain>
    </source>
</reference>
<evidence type="ECO:0000313" key="3">
    <source>
        <dbReference type="EMBL" id="KAF4681599.1"/>
    </source>
</evidence>
<protein>
    <recommendedName>
        <fullName evidence="5">TIR domain-containing protein</fullName>
    </recommendedName>
</protein>
<dbReference type="Proteomes" id="UP000541610">
    <property type="component" value="Unassembled WGS sequence"/>
</dbReference>